<evidence type="ECO:0000313" key="4">
    <source>
        <dbReference type="Proteomes" id="UP000014065"/>
    </source>
</evidence>
<evidence type="ECO:0000259" key="2">
    <source>
        <dbReference type="PROSITE" id="PS50110"/>
    </source>
</evidence>
<reference evidence="3 4" key="1">
    <citation type="journal article" date="2012" name="J. Bacteriol.">
        <title>Genome Sequence of "Candidatus Nitrosoarchaeum limnia" BG20, a Low-Salinity Ammonia-Oxidizing Archaeon from the San Francisco Bay Estuary.</title>
        <authorList>
            <person name="Mosier A.C."/>
            <person name="Allen E.E."/>
            <person name="Kim M."/>
            <person name="Ferriera S."/>
            <person name="Francis C.A."/>
        </authorList>
    </citation>
    <scope>NUCLEOTIDE SEQUENCE [LARGE SCALE GENOMIC DNA]</scope>
    <source>
        <strain evidence="3 4">BG20</strain>
    </source>
</reference>
<dbReference type="Gene3D" id="3.40.50.2300">
    <property type="match status" value="1"/>
</dbReference>
<gene>
    <name evidence="3" type="ORF">BG20_I2070</name>
</gene>
<dbReference type="Pfam" id="PF00072">
    <property type="entry name" value="Response_reg"/>
    <property type="match status" value="1"/>
</dbReference>
<dbReference type="PROSITE" id="PS50110">
    <property type="entry name" value="RESPONSE_REGULATORY"/>
    <property type="match status" value="1"/>
</dbReference>
<dbReference type="PANTHER" id="PTHR44591">
    <property type="entry name" value="STRESS RESPONSE REGULATOR PROTEIN 1"/>
    <property type="match status" value="1"/>
</dbReference>
<dbReference type="GO" id="GO:0000160">
    <property type="term" value="P:phosphorelay signal transduction system"/>
    <property type="evidence" value="ECO:0007669"/>
    <property type="project" value="InterPro"/>
</dbReference>
<keyword evidence="1" id="KW-0597">Phosphoprotein</keyword>
<keyword evidence="4" id="KW-1185">Reference proteome</keyword>
<dbReference type="PANTHER" id="PTHR44591:SF3">
    <property type="entry name" value="RESPONSE REGULATORY DOMAIN-CONTAINING PROTEIN"/>
    <property type="match status" value="1"/>
</dbReference>
<dbReference type="SMART" id="SM00448">
    <property type="entry name" value="REC"/>
    <property type="match status" value="1"/>
</dbReference>
<feature type="domain" description="Response regulatory" evidence="2">
    <location>
        <begin position="2"/>
        <end position="111"/>
    </location>
</feature>
<dbReference type="AlphaFoldDB" id="S2ESL0"/>
<sequence>MKILHIDDSPEISKVFSDVLKTKNHDFESITDGKVGLGMVLKNQYDLILLDMCMPNYNGIDFLLDLKKEKSSEIQKTVIVSSLELDEHQTEFLTKLGVKAIKQNQYRFKIF</sequence>
<evidence type="ECO:0000313" key="3">
    <source>
        <dbReference type="EMBL" id="EPA05369.1"/>
    </source>
</evidence>
<dbReference type="InterPro" id="IPR001789">
    <property type="entry name" value="Sig_transdc_resp-reg_receiver"/>
</dbReference>
<dbReference type="InterPro" id="IPR050595">
    <property type="entry name" value="Bact_response_regulator"/>
</dbReference>
<dbReference type="Proteomes" id="UP000014065">
    <property type="component" value="Unassembled WGS sequence"/>
</dbReference>
<comment type="caution">
    <text evidence="3">The sequence shown here is derived from an EMBL/GenBank/DDBJ whole genome shotgun (WGS) entry which is preliminary data.</text>
</comment>
<dbReference type="EMBL" id="AHJG01000190">
    <property type="protein sequence ID" value="EPA05369.1"/>
    <property type="molecule type" value="Genomic_DNA"/>
</dbReference>
<dbReference type="SUPFAM" id="SSF52172">
    <property type="entry name" value="CheY-like"/>
    <property type="match status" value="1"/>
</dbReference>
<dbReference type="RefSeq" id="WP_010192494.1">
    <property type="nucleotide sequence ID" value="NZ_AHJG01000190.1"/>
</dbReference>
<organism evidence="3 4">
    <name type="scientific">Candidatus Nitrosarchaeum limnium BG20</name>
    <dbReference type="NCBI Taxonomy" id="859192"/>
    <lineage>
        <taxon>Archaea</taxon>
        <taxon>Nitrososphaerota</taxon>
        <taxon>Nitrososphaeria</taxon>
        <taxon>Nitrosopumilales</taxon>
        <taxon>Nitrosopumilaceae</taxon>
        <taxon>Nitrosarchaeum</taxon>
    </lineage>
</organism>
<name>S2ESL0_9ARCH</name>
<proteinExistence type="predicted"/>
<accession>S2ESL0</accession>
<protein>
    <submittedName>
        <fullName evidence="3">Response regulator receiver domain protein</fullName>
    </submittedName>
</protein>
<evidence type="ECO:0000256" key="1">
    <source>
        <dbReference type="ARBA" id="ARBA00022553"/>
    </source>
</evidence>
<dbReference type="InterPro" id="IPR011006">
    <property type="entry name" value="CheY-like_superfamily"/>
</dbReference>